<feature type="transmembrane region" description="Helical" evidence="1">
    <location>
        <begin position="220"/>
        <end position="238"/>
    </location>
</feature>
<evidence type="ECO:0000313" key="3">
    <source>
        <dbReference type="Proteomes" id="UP001317322"/>
    </source>
</evidence>
<dbReference type="InterPro" id="IPR018650">
    <property type="entry name" value="STSV1_Orf64"/>
</dbReference>
<evidence type="ECO:0000256" key="1">
    <source>
        <dbReference type="SAM" id="Phobius"/>
    </source>
</evidence>
<keyword evidence="1" id="KW-1133">Transmembrane helix</keyword>
<keyword evidence="3" id="KW-1185">Reference proteome</keyword>
<feature type="transmembrane region" description="Helical" evidence="1">
    <location>
        <begin position="36"/>
        <end position="55"/>
    </location>
</feature>
<evidence type="ECO:0000313" key="2">
    <source>
        <dbReference type="EMBL" id="UUI63905.1"/>
    </source>
</evidence>
<keyword evidence="1" id="KW-0812">Transmembrane</keyword>
<feature type="transmembrane region" description="Helical" evidence="1">
    <location>
        <begin position="303"/>
        <end position="321"/>
    </location>
</feature>
<feature type="transmembrane region" description="Helical" evidence="1">
    <location>
        <begin position="185"/>
        <end position="213"/>
    </location>
</feature>
<dbReference type="Proteomes" id="UP001317322">
    <property type="component" value="Chromosome"/>
</dbReference>
<keyword evidence="1" id="KW-0472">Membrane</keyword>
<dbReference type="Pfam" id="PF09852">
    <property type="entry name" value="DUF2079"/>
    <property type="match status" value="1"/>
</dbReference>
<feature type="transmembrane region" description="Helical" evidence="1">
    <location>
        <begin position="276"/>
        <end position="296"/>
    </location>
</feature>
<feature type="transmembrane region" description="Helical" evidence="1">
    <location>
        <begin position="327"/>
        <end position="348"/>
    </location>
</feature>
<reference evidence="2 3" key="1">
    <citation type="submission" date="2022-07" db="EMBL/GenBank/DDBJ databases">
        <title>Novel species in genus cellulomonas.</title>
        <authorList>
            <person name="Ye L."/>
        </authorList>
    </citation>
    <scope>NUCLEOTIDE SEQUENCE [LARGE SCALE GENOMIC DNA]</scope>
    <source>
        <strain evidence="3">zg-Y908</strain>
    </source>
</reference>
<feature type="transmembrane region" description="Helical" evidence="1">
    <location>
        <begin position="103"/>
        <end position="130"/>
    </location>
</feature>
<feature type="transmembrane region" description="Helical" evidence="1">
    <location>
        <begin position="360"/>
        <end position="379"/>
    </location>
</feature>
<gene>
    <name evidence="2" type="ORF">NP075_12270</name>
</gene>
<accession>A0ABY5K0N5</accession>
<dbReference type="RefSeq" id="WP_227565448.1">
    <property type="nucleotide sequence ID" value="NZ_CP101989.1"/>
</dbReference>
<name>A0ABY5K0N5_9CELL</name>
<protein>
    <submittedName>
        <fullName evidence="2">DUF2079 domain-containing protein</fullName>
    </submittedName>
</protein>
<proteinExistence type="predicted"/>
<dbReference type="EMBL" id="CP101989">
    <property type="protein sequence ID" value="UUI63905.1"/>
    <property type="molecule type" value="Genomic_DNA"/>
</dbReference>
<sequence>MSVDATPDDGTTADARREVLGGRARVWWARRTWHDGVLVVMVLAFTAVFGALGIARHRGLLTHAFDAGQMIQAFWTIRHGGDVNTVTGLPFLGDHARFMLYPLALLGLPAQALFVAQSFTLALGAVPVYLLTARRAPRWAALVAAALFLAYPSLQWTALFDLHPEVMATTLLLLAFWAVDGRRHVVYAVMVVLALACREDASVAVGLMGLLLVLERRWRVGLLTIGGAVGGLVVATLAQRAANPWGLSVLEERFGYLGTTPGEVVARLAQPAETFAGLHLGLNGWLMVLGFLLPAAPMFLARWTRLLPALPLLVLSLLSTLPMQKTIYFHYGFLPTVFIFIAVSDGMVRLAALRPRARAVVTPVVAAVVAVTVVVGSPFTDLGYRGPDAWGKPATVPDQLARTFTPEFRADARAVLAQVGEGSVSASANLLPQLAERSEVYMFPNPFYPAWNGRYLTSWPGRSVRPTIPKDPPRWVVVDLVHTGPEPPEVREEVLDLLPEAYRLVSETPNVQLWEER</sequence>
<feature type="transmembrane region" description="Helical" evidence="1">
    <location>
        <begin position="136"/>
        <end position="154"/>
    </location>
</feature>
<organism evidence="2 3">
    <name type="scientific">Cellulomonas wangsupingiae</name>
    <dbReference type="NCBI Taxonomy" id="2968085"/>
    <lineage>
        <taxon>Bacteria</taxon>
        <taxon>Bacillati</taxon>
        <taxon>Actinomycetota</taxon>
        <taxon>Actinomycetes</taxon>
        <taxon>Micrococcales</taxon>
        <taxon>Cellulomonadaceae</taxon>
        <taxon>Cellulomonas</taxon>
    </lineage>
</organism>